<feature type="non-terminal residue" evidence="2">
    <location>
        <position position="90"/>
    </location>
</feature>
<evidence type="ECO:0000313" key="2">
    <source>
        <dbReference type="EMBL" id="GAG10703.1"/>
    </source>
</evidence>
<dbReference type="AlphaFoldDB" id="X0VE00"/>
<reference evidence="2" key="1">
    <citation type="journal article" date="2014" name="Front. Microbiol.">
        <title>High frequency of phylogenetically diverse reductive dehalogenase-homologous genes in deep subseafloor sedimentary metagenomes.</title>
        <authorList>
            <person name="Kawai M."/>
            <person name="Futagami T."/>
            <person name="Toyoda A."/>
            <person name="Takaki Y."/>
            <person name="Nishi S."/>
            <person name="Hori S."/>
            <person name="Arai W."/>
            <person name="Tsubouchi T."/>
            <person name="Morono Y."/>
            <person name="Uchiyama I."/>
            <person name="Ito T."/>
            <person name="Fujiyama A."/>
            <person name="Inagaki F."/>
            <person name="Takami H."/>
        </authorList>
    </citation>
    <scope>NUCLEOTIDE SEQUENCE</scope>
    <source>
        <strain evidence="2">Expedition CK06-06</strain>
    </source>
</reference>
<feature type="compositionally biased region" description="Basic residues" evidence="1">
    <location>
        <begin position="47"/>
        <end position="57"/>
    </location>
</feature>
<name>X0VE00_9ZZZZ</name>
<organism evidence="2">
    <name type="scientific">marine sediment metagenome</name>
    <dbReference type="NCBI Taxonomy" id="412755"/>
    <lineage>
        <taxon>unclassified sequences</taxon>
        <taxon>metagenomes</taxon>
        <taxon>ecological metagenomes</taxon>
    </lineage>
</organism>
<accession>X0VE00</accession>
<sequence length="90" mass="10348">MAQLNQECKFCKKMTAKKMQNSIPNQSSFYCSYCKHTYTMVDDTMGKRKNRKNKSKNKPTTNQAAVNQKIINKATDADDSWEVEIDCVEA</sequence>
<feature type="region of interest" description="Disordered" evidence="1">
    <location>
        <begin position="45"/>
        <end position="65"/>
    </location>
</feature>
<proteinExistence type="predicted"/>
<protein>
    <submittedName>
        <fullName evidence="2">Uncharacterized protein</fullName>
    </submittedName>
</protein>
<gene>
    <name evidence="2" type="ORF">S01H1_42936</name>
</gene>
<comment type="caution">
    <text evidence="2">The sequence shown here is derived from an EMBL/GenBank/DDBJ whole genome shotgun (WGS) entry which is preliminary data.</text>
</comment>
<dbReference type="EMBL" id="BARS01027328">
    <property type="protein sequence ID" value="GAG10703.1"/>
    <property type="molecule type" value="Genomic_DNA"/>
</dbReference>
<evidence type="ECO:0000256" key="1">
    <source>
        <dbReference type="SAM" id="MobiDB-lite"/>
    </source>
</evidence>